<evidence type="ECO:0000259" key="2">
    <source>
        <dbReference type="Pfam" id="PF12695"/>
    </source>
</evidence>
<feature type="transmembrane region" description="Helical" evidence="1">
    <location>
        <begin position="12"/>
        <end position="31"/>
    </location>
</feature>
<comment type="caution">
    <text evidence="3">The sequence shown here is derived from an EMBL/GenBank/DDBJ whole genome shotgun (WGS) entry which is preliminary data.</text>
</comment>
<feature type="transmembrane region" description="Helical" evidence="1">
    <location>
        <begin position="43"/>
        <end position="60"/>
    </location>
</feature>
<accession>A0A4R9AU39</accession>
<keyword evidence="1" id="KW-0812">Transmembrane</keyword>
<dbReference type="OrthoDB" id="9780932at2"/>
<dbReference type="Pfam" id="PF12695">
    <property type="entry name" value="Abhydrolase_5"/>
    <property type="match status" value="1"/>
</dbReference>
<keyword evidence="1" id="KW-0472">Membrane</keyword>
<dbReference type="Gene3D" id="3.40.50.1820">
    <property type="entry name" value="alpha/beta hydrolase"/>
    <property type="match status" value="1"/>
</dbReference>
<keyword evidence="3" id="KW-0378">Hydrolase</keyword>
<reference evidence="3 4" key="1">
    <citation type="submission" date="2019-03" db="EMBL/GenBank/DDBJ databases">
        <title>Genomics of glacier-inhabiting Cryobacterium strains.</title>
        <authorList>
            <person name="Liu Q."/>
            <person name="Xin Y.-H."/>
        </authorList>
    </citation>
    <scope>NUCLEOTIDE SEQUENCE [LARGE SCALE GENOMIC DNA]</scope>
    <source>
        <strain evidence="3 4">Sr36</strain>
    </source>
</reference>
<evidence type="ECO:0000313" key="3">
    <source>
        <dbReference type="EMBL" id="TFD69805.1"/>
    </source>
</evidence>
<protein>
    <submittedName>
        <fullName evidence="3">Alpha/beta hydrolase</fullName>
    </submittedName>
</protein>
<sequence>MMQITKLDLGYLWVKRIVAIVGVIVTSGAAFATGPMLIHGHPAYIVLLVATLVLSVTVAVRSWSSPVPRTPVHRGRRAVQAMLIATSSLVIAAVVWLVPLSAGAPALAAMKSDGTVTVIEDATEIVMTPTGVQTPVGVFFQPGARVDARAYSAILRPLVESGHLVIIAKQPLGIAFLSTGAFATARAAHHPVTRWVVGGHSLGGLVAATDAETFAGAASDPVVGLLLFASYPATNIAEVNVAVLSISGSNDGLSTPAKIAAAKPTLPAAARYQVVRGGVHAFFGDYGPQEGDGNPTISHNQARAEIAAGSVAFVNGLGG</sequence>
<dbReference type="SUPFAM" id="SSF53474">
    <property type="entry name" value="alpha/beta-Hydrolases"/>
    <property type="match status" value="1"/>
</dbReference>
<dbReference type="Proteomes" id="UP000298154">
    <property type="component" value="Unassembled WGS sequence"/>
</dbReference>
<dbReference type="RefSeq" id="WP_134553661.1">
    <property type="nucleotide sequence ID" value="NZ_SOHK01000001.1"/>
</dbReference>
<evidence type="ECO:0000313" key="4">
    <source>
        <dbReference type="Proteomes" id="UP000298154"/>
    </source>
</evidence>
<keyword evidence="4" id="KW-1185">Reference proteome</keyword>
<proteinExistence type="predicted"/>
<keyword evidence="1" id="KW-1133">Transmembrane helix</keyword>
<dbReference type="GO" id="GO:0016787">
    <property type="term" value="F:hydrolase activity"/>
    <property type="evidence" value="ECO:0007669"/>
    <property type="project" value="UniProtKB-KW"/>
</dbReference>
<organism evidence="3 4">
    <name type="scientific">Cryobacterium ruanii</name>
    <dbReference type="NCBI Taxonomy" id="1259197"/>
    <lineage>
        <taxon>Bacteria</taxon>
        <taxon>Bacillati</taxon>
        <taxon>Actinomycetota</taxon>
        <taxon>Actinomycetes</taxon>
        <taxon>Micrococcales</taxon>
        <taxon>Microbacteriaceae</taxon>
        <taxon>Cryobacterium</taxon>
    </lineage>
</organism>
<dbReference type="InterPro" id="IPR029058">
    <property type="entry name" value="AB_hydrolase_fold"/>
</dbReference>
<dbReference type="AlphaFoldDB" id="A0A4R9AU39"/>
<feature type="transmembrane region" description="Helical" evidence="1">
    <location>
        <begin position="81"/>
        <end position="102"/>
    </location>
</feature>
<feature type="domain" description="Alpha/beta hydrolase fold-5" evidence="2">
    <location>
        <begin position="138"/>
        <end position="302"/>
    </location>
</feature>
<dbReference type="InterPro" id="IPR029059">
    <property type="entry name" value="AB_hydrolase_5"/>
</dbReference>
<name>A0A4R9AU39_9MICO</name>
<dbReference type="EMBL" id="SOHK01000001">
    <property type="protein sequence ID" value="TFD69805.1"/>
    <property type="molecule type" value="Genomic_DNA"/>
</dbReference>
<evidence type="ECO:0000256" key="1">
    <source>
        <dbReference type="SAM" id="Phobius"/>
    </source>
</evidence>
<gene>
    <name evidence="3" type="ORF">E3T47_00220</name>
</gene>